<comment type="caution">
    <text evidence="1">The sequence shown here is derived from an EMBL/GenBank/DDBJ whole genome shotgun (WGS) entry which is preliminary data.</text>
</comment>
<reference evidence="1 2" key="1">
    <citation type="submission" date="2015-07" db="EMBL/GenBank/DDBJ databases">
        <title>Whole genome sequence of Herpetosiphon geysericola DSM 7119.</title>
        <authorList>
            <person name="Hemp J."/>
            <person name="Ward L.M."/>
            <person name="Pace L.A."/>
            <person name="Fischer W.W."/>
        </authorList>
    </citation>
    <scope>NUCLEOTIDE SEQUENCE [LARGE SCALE GENOMIC DNA]</scope>
    <source>
        <strain evidence="1 2">DSM 7119</strain>
    </source>
</reference>
<dbReference type="OrthoDB" id="9806150at2"/>
<dbReference type="Proteomes" id="UP000050277">
    <property type="component" value="Unassembled WGS sequence"/>
</dbReference>
<dbReference type="AlphaFoldDB" id="A0A0P6XP39"/>
<dbReference type="PATRIC" id="fig|70996.4.peg.2386"/>
<keyword evidence="2" id="KW-1185">Reference proteome</keyword>
<protein>
    <submittedName>
        <fullName evidence="1">NUDIX hydrolase</fullName>
    </submittedName>
</protein>
<evidence type="ECO:0000313" key="2">
    <source>
        <dbReference type="Proteomes" id="UP000050277"/>
    </source>
</evidence>
<dbReference type="GO" id="GO:0016787">
    <property type="term" value="F:hydrolase activity"/>
    <property type="evidence" value="ECO:0007669"/>
    <property type="project" value="UniProtKB-KW"/>
</dbReference>
<sequence>MADHAGLMILIAGPYRSGTGDDPAKIAANVHLMESYVLPLFNAGHLPVLGEWLALPMVDLAGSKRIGDATFNAIFHPIAERLVIRCDAVLRVGGPSQGADQMVELAKTHGRQTFARLQDIPNCGELIDPQDY</sequence>
<dbReference type="RefSeq" id="WP_054536767.1">
    <property type="nucleotide sequence ID" value="NZ_LGKP01000035.1"/>
</dbReference>
<dbReference type="EMBL" id="LGKP01000035">
    <property type="protein sequence ID" value="KPL81467.1"/>
    <property type="molecule type" value="Genomic_DNA"/>
</dbReference>
<proteinExistence type="predicted"/>
<name>A0A0P6XP39_9CHLR</name>
<organism evidence="1 2">
    <name type="scientific">Herpetosiphon geysericola</name>
    <dbReference type="NCBI Taxonomy" id="70996"/>
    <lineage>
        <taxon>Bacteria</taxon>
        <taxon>Bacillati</taxon>
        <taxon>Chloroflexota</taxon>
        <taxon>Chloroflexia</taxon>
        <taxon>Herpetosiphonales</taxon>
        <taxon>Herpetosiphonaceae</taxon>
        <taxon>Herpetosiphon</taxon>
    </lineage>
</organism>
<accession>A0A0P6XP39</accession>
<evidence type="ECO:0000313" key="1">
    <source>
        <dbReference type="EMBL" id="KPL81467.1"/>
    </source>
</evidence>
<dbReference type="STRING" id="70996.SE18_22820"/>
<gene>
    <name evidence="1" type="ORF">SE18_22820</name>
</gene>
<keyword evidence="1" id="KW-0378">Hydrolase</keyword>